<reference evidence="2" key="1">
    <citation type="submission" date="2019-03" db="EMBL/GenBank/DDBJ databases">
        <title>Long read genome sequence of the mycoparasitic Pythium oligandrum ATCC 38472 isolated from sugarbeet rhizosphere.</title>
        <authorList>
            <person name="Gaulin E."/>
        </authorList>
    </citation>
    <scope>NUCLEOTIDE SEQUENCE</scope>
    <source>
        <strain evidence="2">ATCC 38472_TT</strain>
    </source>
</reference>
<accession>A0A8K1FFA5</accession>
<gene>
    <name evidence="2" type="ORF">Poli38472_003392</name>
</gene>
<dbReference type="OrthoDB" id="163995at2759"/>
<name>A0A8K1FFA5_PYTOL</name>
<sequence length="487" mass="54528">MESTDAMTTSMSEQELHVLIADESHDHVDTSAFTHEARLAMMDKNDAATTGHDLQLLDASTSEALSAADLEHAGDHFLSAELSASVDEPVDLKNLQTEILAWKDQLHGTNDVISEDDVIFYVESKYPNMLHAPGVSKTFMWLQGFAARHLRTDPPRFSADDKVAAVAKLVGGALLSDVAFELALKTTTTLVYWRFQLSHPPVQPVNNVVTSIRDESMARRRGGFENEQELLDWVLSHRDKPLTSHDILNHVATRYPAFVDGKTAAALSVWIGRFLKRHLPSENAGSAGDLSDHDATADATHHVMESNHESIQENMPDSEPTGDEGAEKTRKRRQKRASPEGYVLHCNEFKLNALKKLDEGKTISEVAEELGLKCASTLVYWNSIRDKLAVADKKRFRLAGGGRRSSCTFEDELMTWVSDRHQKGLGTDVKTVLDYMREFHPSFTDGKKEPTLRKWILRFFKRWRQPSICTGGAPDEEEVDKHSEILV</sequence>
<protein>
    <submittedName>
        <fullName evidence="2">Uncharacterized protein</fullName>
    </submittedName>
</protein>
<organism evidence="2 3">
    <name type="scientific">Pythium oligandrum</name>
    <name type="common">Mycoparasitic fungus</name>
    <dbReference type="NCBI Taxonomy" id="41045"/>
    <lineage>
        <taxon>Eukaryota</taxon>
        <taxon>Sar</taxon>
        <taxon>Stramenopiles</taxon>
        <taxon>Oomycota</taxon>
        <taxon>Peronosporomycetes</taxon>
        <taxon>Pythiales</taxon>
        <taxon>Pythiaceae</taxon>
        <taxon>Pythium</taxon>
    </lineage>
</organism>
<dbReference type="Proteomes" id="UP000794436">
    <property type="component" value="Unassembled WGS sequence"/>
</dbReference>
<dbReference type="EMBL" id="SPLM01000144">
    <property type="protein sequence ID" value="TMW57467.1"/>
    <property type="molecule type" value="Genomic_DNA"/>
</dbReference>
<proteinExistence type="predicted"/>
<evidence type="ECO:0000256" key="1">
    <source>
        <dbReference type="SAM" id="MobiDB-lite"/>
    </source>
</evidence>
<evidence type="ECO:0000313" key="2">
    <source>
        <dbReference type="EMBL" id="TMW57467.1"/>
    </source>
</evidence>
<comment type="caution">
    <text evidence="2">The sequence shown here is derived from an EMBL/GenBank/DDBJ whole genome shotgun (WGS) entry which is preliminary data.</text>
</comment>
<evidence type="ECO:0000313" key="3">
    <source>
        <dbReference type="Proteomes" id="UP000794436"/>
    </source>
</evidence>
<keyword evidence="3" id="KW-1185">Reference proteome</keyword>
<dbReference type="AlphaFoldDB" id="A0A8K1FFA5"/>
<feature type="region of interest" description="Disordered" evidence="1">
    <location>
        <begin position="306"/>
        <end position="339"/>
    </location>
</feature>